<accession>A0ABX8AAQ0</accession>
<evidence type="ECO:0000313" key="3">
    <source>
        <dbReference type="Proteomes" id="UP000682843"/>
    </source>
</evidence>
<name>A0ABX8AAQ0_9BRAD</name>
<dbReference type="Gene3D" id="3.10.450.40">
    <property type="match status" value="1"/>
</dbReference>
<dbReference type="EMBL" id="CP036498">
    <property type="protein sequence ID" value="QUS40644.1"/>
    <property type="molecule type" value="Genomic_DNA"/>
</dbReference>
<keyword evidence="3" id="KW-1185">Reference proteome</keyword>
<dbReference type="RefSeq" id="WP_211909230.1">
    <property type="nucleotide sequence ID" value="NZ_CP036498.1"/>
</dbReference>
<evidence type="ECO:0000313" key="2">
    <source>
        <dbReference type="EMBL" id="QUS40644.1"/>
    </source>
</evidence>
<dbReference type="Pfam" id="PF03413">
    <property type="entry name" value="PepSY"/>
    <property type="match status" value="1"/>
</dbReference>
<dbReference type="InterPro" id="IPR025711">
    <property type="entry name" value="PepSY"/>
</dbReference>
<evidence type="ECO:0000259" key="1">
    <source>
        <dbReference type="Pfam" id="PF03413"/>
    </source>
</evidence>
<gene>
    <name evidence="2" type="ORF">RPMA_18760</name>
</gene>
<dbReference type="Proteomes" id="UP000682843">
    <property type="component" value="Chromosome"/>
</dbReference>
<reference evidence="2 3" key="1">
    <citation type="submission" date="2019-02" db="EMBL/GenBank/DDBJ databases">
        <title>Emended description of the genus Rhodopseudomonas and description of Rhodopseudomonas albus sp. nov., a non-phototrophic, heavy-metal-tolerant bacterium isolated from garden soil.</title>
        <authorList>
            <person name="Bao Z."/>
            <person name="Cao W.W."/>
            <person name="Sato Y."/>
            <person name="Nishizawa T."/>
            <person name="Zhao J."/>
            <person name="Guo Y."/>
            <person name="Ohta H."/>
        </authorList>
    </citation>
    <scope>NUCLEOTIDE SEQUENCE [LARGE SCALE GENOMIC DNA]</scope>
    <source>
        <strain evidence="2 3">SK50-23</strain>
    </source>
</reference>
<proteinExistence type="predicted"/>
<sequence length="116" mass="12539">MIIRASAITRTAMLIGILLTALVVGSAATHVAVAKDDKSECKRSQDCALQALNSGDIRPLTEVLAVARDKLPGEVIKVELDRDDGVWVYEIKVLTASGKRREIEINAQTLAVIKID</sequence>
<feature type="domain" description="PepSY" evidence="1">
    <location>
        <begin position="60"/>
        <end position="115"/>
    </location>
</feature>
<protein>
    <submittedName>
        <fullName evidence="2">Peptidase M4</fullName>
    </submittedName>
</protein>
<organism evidence="2 3">
    <name type="scientific">Tardiphaga alba</name>
    <dbReference type="NCBI Taxonomy" id="340268"/>
    <lineage>
        <taxon>Bacteria</taxon>
        <taxon>Pseudomonadati</taxon>
        <taxon>Pseudomonadota</taxon>
        <taxon>Alphaproteobacteria</taxon>
        <taxon>Hyphomicrobiales</taxon>
        <taxon>Nitrobacteraceae</taxon>
        <taxon>Tardiphaga</taxon>
    </lineage>
</organism>